<feature type="domain" description="ABC transporter" evidence="4">
    <location>
        <begin position="3"/>
        <end position="223"/>
    </location>
</feature>
<sequence>MRVSTRGLSHHFPGAPALFPPLDLDLVAGQLVAVCGPSGCGKSTLLSLLAGWVTPASGRVERDGVRRIGWVFQSPHGVSGRTAIDHVVLPLLAAGHRRVAAESRALGLLALFGLDQVAGRPFRALSGGEAQRLMLARAVATGPDLLLVDEPTAQLDLATARSVSGTLVHLAQAGSVVVVATHDPGARRACSHVVDLAEQAPRLVEQPVPAVAGRSSAGVEGQE</sequence>
<dbReference type="SMART" id="SM00382">
    <property type="entry name" value="AAA"/>
    <property type="match status" value="1"/>
</dbReference>
<protein>
    <submittedName>
        <fullName evidence="5">ATP-binding cassette domain-containing protein</fullName>
    </submittedName>
</protein>
<organism evidence="5 6">
    <name type="scientific">Microlunatus ginsengisoli</name>
    <dbReference type="NCBI Taxonomy" id="363863"/>
    <lineage>
        <taxon>Bacteria</taxon>
        <taxon>Bacillati</taxon>
        <taxon>Actinomycetota</taxon>
        <taxon>Actinomycetes</taxon>
        <taxon>Propionibacteriales</taxon>
        <taxon>Propionibacteriaceae</taxon>
        <taxon>Microlunatus</taxon>
    </lineage>
</organism>
<evidence type="ECO:0000256" key="2">
    <source>
        <dbReference type="ARBA" id="ARBA00022741"/>
    </source>
</evidence>
<dbReference type="PROSITE" id="PS50893">
    <property type="entry name" value="ABC_TRANSPORTER_2"/>
    <property type="match status" value="1"/>
</dbReference>
<keyword evidence="1" id="KW-0813">Transport</keyword>
<reference evidence="6" key="1">
    <citation type="journal article" date="2019" name="Int. J. Syst. Evol. Microbiol.">
        <title>The Global Catalogue of Microorganisms (GCM) 10K type strain sequencing project: providing services to taxonomists for standard genome sequencing and annotation.</title>
        <authorList>
            <consortium name="The Broad Institute Genomics Platform"/>
            <consortium name="The Broad Institute Genome Sequencing Center for Infectious Disease"/>
            <person name="Wu L."/>
            <person name="Ma J."/>
        </authorList>
    </citation>
    <scope>NUCLEOTIDE SEQUENCE [LARGE SCALE GENOMIC DNA]</scope>
    <source>
        <strain evidence="6">JCM 16929</strain>
    </source>
</reference>
<proteinExistence type="predicted"/>
<keyword evidence="2" id="KW-0547">Nucleotide-binding</keyword>
<dbReference type="SUPFAM" id="SSF52540">
    <property type="entry name" value="P-loop containing nucleoside triphosphate hydrolases"/>
    <property type="match status" value="1"/>
</dbReference>
<dbReference type="GO" id="GO:0005524">
    <property type="term" value="F:ATP binding"/>
    <property type="evidence" value="ECO:0007669"/>
    <property type="project" value="UniProtKB-KW"/>
</dbReference>
<dbReference type="InterPro" id="IPR003439">
    <property type="entry name" value="ABC_transporter-like_ATP-bd"/>
</dbReference>
<name>A0ABP6ZQ28_9ACTN</name>
<evidence type="ECO:0000313" key="5">
    <source>
        <dbReference type="EMBL" id="GAA3616799.1"/>
    </source>
</evidence>
<accession>A0ABP6ZQ28</accession>
<keyword evidence="6" id="KW-1185">Reference proteome</keyword>
<dbReference type="EMBL" id="BAABAB010000013">
    <property type="protein sequence ID" value="GAA3616799.1"/>
    <property type="molecule type" value="Genomic_DNA"/>
</dbReference>
<keyword evidence="3 5" id="KW-0067">ATP-binding</keyword>
<dbReference type="InterPro" id="IPR050166">
    <property type="entry name" value="ABC_transporter_ATP-bind"/>
</dbReference>
<gene>
    <name evidence="5" type="ORF">GCM10022236_18680</name>
</gene>
<dbReference type="RefSeq" id="WP_344803717.1">
    <property type="nucleotide sequence ID" value="NZ_BAABAB010000013.1"/>
</dbReference>
<evidence type="ECO:0000256" key="3">
    <source>
        <dbReference type="ARBA" id="ARBA00022840"/>
    </source>
</evidence>
<dbReference type="PANTHER" id="PTHR42788">
    <property type="entry name" value="TAURINE IMPORT ATP-BINDING PROTEIN-RELATED"/>
    <property type="match status" value="1"/>
</dbReference>
<evidence type="ECO:0000256" key="1">
    <source>
        <dbReference type="ARBA" id="ARBA00022448"/>
    </source>
</evidence>
<dbReference type="InterPro" id="IPR017871">
    <property type="entry name" value="ABC_transporter-like_CS"/>
</dbReference>
<dbReference type="InterPro" id="IPR027417">
    <property type="entry name" value="P-loop_NTPase"/>
</dbReference>
<dbReference type="PANTHER" id="PTHR42788:SF19">
    <property type="entry name" value="ALIPHATIC SULFONATES IMPORT ATP-BINDING PROTEIN SSUB 2"/>
    <property type="match status" value="1"/>
</dbReference>
<dbReference type="InterPro" id="IPR003593">
    <property type="entry name" value="AAA+_ATPase"/>
</dbReference>
<evidence type="ECO:0000313" key="6">
    <source>
        <dbReference type="Proteomes" id="UP001501490"/>
    </source>
</evidence>
<dbReference type="PROSITE" id="PS00211">
    <property type="entry name" value="ABC_TRANSPORTER_1"/>
    <property type="match status" value="1"/>
</dbReference>
<comment type="caution">
    <text evidence="5">The sequence shown here is derived from an EMBL/GenBank/DDBJ whole genome shotgun (WGS) entry which is preliminary data.</text>
</comment>
<dbReference type="Gene3D" id="3.40.50.300">
    <property type="entry name" value="P-loop containing nucleotide triphosphate hydrolases"/>
    <property type="match status" value="1"/>
</dbReference>
<dbReference type="Proteomes" id="UP001501490">
    <property type="component" value="Unassembled WGS sequence"/>
</dbReference>
<evidence type="ECO:0000259" key="4">
    <source>
        <dbReference type="PROSITE" id="PS50893"/>
    </source>
</evidence>
<dbReference type="Pfam" id="PF00005">
    <property type="entry name" value="ABC_tran"/>
    <property type="match status" value="1"/>
</dbReference>